<keyword evidence="2" id="KW-1185">Reference proteome</keyword>
<evidence type="ECO:0000313" key="2">
    <source>
        <dbReference type="Proteomes" id="UP000001299"/>
    </source>
</evidence>
<organism evidence="1 2">
    <name type="scientific">Butyrivibrio proteoclasticus (strain ATCC 51982 / DSM 14932 / B316)</name>
    <name type="common">Clostridium proteoclasticum</name>
    <dbReference type="NCBI Taxonomy" id="515622"/>
    <lineage>
        <taxon>Bacteria</taxon>
        <taxon>Bacillati</taxon>
        <taxon>Bacillota</taxon>
        <taxon>Clostridia</taxon>
        <taxon>Lachnospirales</taxon>
        <taxon>Lachnospiraceae</taxon>
        <taxon>Butyrivibrio</taxon>
    </lineage>
</organism>
<gene>
    <name evidence="1" type="ordered locus">bpr_IV182</name>
</gene>
<name>E0S564_BUTPB</name>
<dbReference type="HOGENOM" id="CLU_2463249_0_0_9"/>
<dbReference type="AlphaFoldDB" id="E0S564"/>
<accession>E0S564</accession>
<dbReference type="RefSeq" id="WP_013283194.1">
    <property type="nucleotide sequence ID" value="NC_014390.1"/>
</dbReference>
<dbReference type="KEGG" id="bpb:bpr_IV182"/>
<evidence type="ECO:0000313" key="1">
    <source>
        <dbReference type="EMBL" id="ADL36546.1"/>
    </source>
</evidence>
<reference evidence="1 2" key="1">
    <citation type="journal article" date="2010" name="PLoS ONE">
        <title>The glycobiome of the rumen bacterium Butyrivibrio proteoclasticus B316(T) highlights adaptation to a polysaccharide-rich environment.</title>
        <authorList>
            <person name="Kelly W.J."/>
            <person name="Leahy S.C."/>
            <person name="Altermann E."/>
            <person name="Yeoman C.J."/>
            <person name="Dunne J.C."/>
            <person name="Kong Z."/>
            <person name="Pacheco D.M."/>
            <person name="Li D."/>
            <person name="Noel S.J."/>
            <person name="Moon C.D."/>
            <person name="Cookson A.L."/>
            <person name="Attwood G.T."/>
        </authorList>
    </citation>
    <scope>NUCLEOTIDE SEQUENCE [LARGE SCALE GENOMIC DNA]</scope>
    <source>
        <strain evidence="2">ATCC 51982 / DSM 14932 / B316</strain>
        <plasmid evidence="2">Plasmid pCY186</plasmid>
    </source>
</reference>
<geneLocation type="plasmid" evidence="1 2">
    <name>pCY186</name>
</geneLocation>
<sequence>MVRNGLDKLISLFCVLVFVTFLVNHGHINFCAVDWVREKTVEAVQSEEGQEYIEETKEISKGILSDILHAIDRLVNGKEEESENSSAG</sequence>
<dbReference type="EMBL" id="CP001813">
    <property type="protein sequence ID" value="ADL36546.1"/>
    <property type="molecule type" value="Genomic_DNA"/>
</dbReference>
<dbReference type="Proteomes" id="UP000001299">
    <property type="component" value="Plasmid pCY186"/>
</dbReference>
<protein>
    <submittedName>
        <fullName evidence="1">Uncharacterized protein</fullName>
    </submittedName>
</protein>
<keyword evidence="1" id="KW-0614">Plasmid</keyword>
<proteinExistence type="predicted"/>